<name>B5GXU2_STRCL</name>
<dbReference type="CDD" id="cd06587">
    <property type="entry name" value="VOC"/>
    <property type="match status" value="1"/>
</dbReference>
<evidence type="ECO:0000313" key="2">
    <source>
        <dbReference type="Proteomes" id="UP000002357"/>
    </source>
</evidence>
<dbReference type="KEGG" id="sclf:BB341_17560"/>
<dbReference type="InterPro" id="IPR029068">
    <property type="entry name" value="Glyas_Bleomycin-R_OHBP_Dase"/>
</dbReference>
<dbReference type="STRING" id="1901.BB341_17560"/>
<dbReference type="PANTHER" id="PTHR35908">
    <property type="entry name" value="HYPOTHETICAL FUSION PROTEIN"/>
    <property type="match status" value="1"/>
</dbReference>
<reference evidence="1 2" key="1">
    <citation type="journal article" date="2010" name="Genome Biol. Evol.">
        <title>The sequence of a 1.8-mb bacterial linear plasmid reveals a rich evolutionary reservoir of secondary metabolic pathways.</title>
        <authorList>
            <person name="Medema M.H."/>
            <person name="Trefzer A."/>
            <person name="Kovalchuk A."/>
            <person name="van den Berg M."/>
            <person name="Mueller U."/>
            <person name="Heijne W."/>
            <person name="Wu L."/>
            <person name="Alam M.T."/>
            <person name="Ronning C.M."/>
            <person name="Nierman W.C."/>
            <person name="Bovenberg R.A.L."/>
            <person name="Breitling R."/>
            <person name="Takano E."/>
        </authorList>
    </citation>
    <scope>NUCLEOTIDE SEQUENCE [LARGE SCALE GENOMIC DNA]</scope>
    <source>
        <strain evidence="2">ATCC 27064 / DSM 738 / JCM 4710 / NBRC 13307 / NCIMB 12785 / NRRL 3585 / VKM Ac-602</strain>
    </source>
</reference>
<dbReference type="PROSITE" id="PS51819">
    <property type="entry name" value="VOC"/>
    <property type="match status" value="1"/>
</dbReference>
<proteinExistence type="predicted"/>
<dbReference type="EMBL" id="CM000913">
    <property type="protein sequence ID" value="EFG07231.1"/>
    <property type="molecule type" value="Genomic_DNA"/>
</dbReference>
<dbReference type="Gene3D" id="3.10.180.10">
    <property type="entry name" value="2,3-Dihydroxybiphenyl 1,2-Dioxygenase, domain 1"/>
    <property type="match status" value="1"/>
</dbReference>
<organism evidence="1 2">
    <name type="scientific">Streptomyces clavuligerus</name>
    <dbReference type="NCBI Taxonomy" id="1901"/>
    <lineage>
        <taxon>Bacteria</taxon>
        <taxon>Bacillati</taxon>
        <taxon>Actinomycetota</taxon>
        <taxon>Actinomycetes</taxon>
        <taxon>Kitasatosporales</taxon>
        <taxon>Streptomycetaceae</taxon>
        <taxon>Streptomyces</taxon>
    </lineage>
</organism>
<gene>
    <name evidence="1" type="ORF">SCLAV_2158</name>
</gene>
<sequence>MAIATLESVVLDCPDPQALAAFYRRLLGGEIHVDDSGWVELVGHGGTSLAFQSAPGHTPPTWPADGVPQQAHLDLRVPSLDAAEPEVLALGAKPLDAEAPGRTWRVYADPAGHPFCLVGRP</sequence>
<dbReference type="PANTHER" id="PTHR35908:SF1">
    <property type="entry name" value="CONSERVED PROTEIN"/>
    <property type="match status" value="1"/>
</dbReference>
<keyword evidence="2" id="KW-1185">Reference proteome</keyword>
<dbReference type="Proteomes" id="UP000002357">
    <property type="component" value="Chromosome"/>
</dbReference>
<dbReference type="Pfam" id="PF18029">
    <property type="entry name" value="Glyoxalase_6"/>
    <property type="match status" value="1"/>
</dbReference>
<protein>
    <submittedName>
        <fullName evidence="1">Putative glyoxalase family protein</fullName>
    </submittedName>
</protein>
<dbReference type="AlphaFoldDB" id="B5GXU2"/>
<dbReference type="RefSeq" id="WP_003956735.1">
    <property type="nucleotide sequence ID" value="NZ_CM000913.1"/>
</dbReference>
<dbReference type="OrthoDB" id="1645442at2"/>
<accession>B5GXU2</accession>
<dbReference type="InterPro" id="IPR041581">
    <property type="entry name" value="Glyoxalase_6"/>
</dbReference>
<dbReference type="SUPFAM" id="SSF54593">
    <property type="entry name" value="Glyoxalase/Bleomycin resistance protein/Dihydroxybiphenyl dioxygenase"/>
    <property type="match status" value="1"/>
</dbReference>
<dbReference type="GeneID" id="93731254"/>
<evidence type="ECO:0000313" key="1">
    <source>
        <dbReference type="EMBL" id="EFG07231.1"/>
    </source>
</evidence>
<dbReference type="InterPro" id="IPR037523">
    <property type="entry name" value="VOC_core"/>
</dbReference>
<dbReference type="eggNOG" id="COG0346">
    <property type="taxonomic scope" value="Bacteria"/>
</dbReference>